<gene>
    <name evidence="5" type="ORF">TCAL_06161</name>
</gene>
<dbReference type="InterPro" id="IPR000340">
    <property type="entry name" value="Dual-sp_phosphatase_cat-dom"/>
</dbReference>
<dbReference type="SMART" id="SM00195">
    <property type="entry name" value="DSPc"/>
    <property type="match status" value="1"/>
</dbReference>
<feature type="active site" description="Phosphocysteine intermediate" evidence="2">
    <location>
        <position position="239"/>
    </location>
</feature>
<dbReference type="Gene3D" id="3.90.190.10">
    <property type="entry name" value="Protein tyrosine phosphatase superfamily"/>
    <property type="match status" value="1"/>
</dbReference>
<protein>
    <recommendedName>
        <fullName evidence="7">Protein-serine/threonine phosphatase</fullName>
    </recommendedName>
</protein>
<dbReference type="Proteomes" id="UP000318571">
    <property type="component" value="Chromosome 11"/>
</dbReference>
<dbReference type="PRINTS" id="PR01909">
    <property type="entry name" value="ADSPHPHTASEA"/>
</dbReference>
<dbReference type="Pfam" id="PF00782">
    <property type="entry name" value="DSPc"/>
    <property type="match status" value="1"/>
</dbReference>
<dbReference type="SUPFAM" id="SSF52799">
    <property type="entry name" value="(Phosphotyrosine protein) phosphatases II"/>
    <property type="match status" value="1"/>
</dbReference>
<dbReference type="PANTHER" id="PTHR45682:SF5">
    <property type="entry name" value="DUAL SPECIFICITY PROTEIN PHOSPHATASE"/>
    <property type="match status" value="1"/>
</dbReference>
<dbReference type="GO" id="GO:0008138">
    <property type="term" value="F:protein tyrosine/serine/threonine phosphatase activity"/>
    <property type="evidence" value="ECO:0007669"/>
    <property type="project" value="InterPro"/>
</dbReference>
<evidence type="ECO:0008006" key="7">
    <source>
        <dbReference type="Google" id="ProtNLM"/>
    </source>
</evidence>
<dbReference type="InterPro" id="IPR000387">
    <property type="entry name" value="Tyr_Pase_dom"/>
</dbReference>
<dbReference type="InterPro" id="IPR029021">
    <property type="entry name" value="Prot-tyrosine_phosphatase-like"/>
</dbReference>
<name>A0A553PJM0_TIGCA</name>
<comment type="caution">
    <text evidence="5">The sequence shown here is derived from an EMBL/GenBank/DDBJ whole genome shotgun (WGS) entry which is preliminary data.</text>
</comment>
<evidence type="ECO:0000256" key="2">
    <source>
        <dbReference type="PIRSR" id="PIRSR620405-1"/>
    </source>
</evidence>
<evidence type="ECO:0000256" key="1">
    <source>
        <dbReference type="ARBA" id="ARBA00008601"/>
    </source>
</evidence>
<dbReference type="OMA" id="NCVMGWS"/>
<dbReference type="EMBL" id="VCGU01000003">
    <property type="protein sequence ID" value="TRY77887.1"/>
    <property type="molecule type" value="Genomic_DNA"/>
</dbReference>
<evidence type="ECO:0000313" key="6">
    <source>
        <dbReference type="Proteomes" id="UP000318571"/>
    </source>
</evidence>
<evidence type="ECO:0000259" key="3">
    <source>
        <dbReference type="PROSITE" id="PS50054"/>
    </source>
</evidence>
<feature type="domain" description="Tyrosine-protein phosphatase" evidence="3">
    <location>
        <begin position="149"/>
        <end position="294"/>
    </location>
</feature>
<dbReference type="PANTHER" id="PTHR45682">
    <property type="entry name" value="AGAP008228-PA"/>
    <property type="match status" value="1"/>
</dbReference>
<proteinExistence type="inferred from homology"/>
<accession>A0A553PJM0</accession>
<evidence type="ECO:0000259" key="4">
    <source>
        <dbReference type="PROSITE" id="PS50056"/>
    </source>
</evidence>
<organism evidence="5 6">
    <name type="scientific">Tigriopus californicus</name>
    <name type="common">Marine copepod</name>
    <dbReference type="NCBI Taxonomy" id="6832"/>
    <lineage>
        <taxon>Eukaryota</taxon>
        <taxon>Metazoa</taxon>
        <taxon>Ecdysozoa</taxon>
        <taxon>Arthropoda</taxon>
        <taxon>Crustacea</taxon>
        <taxon>Multicrustacea</taxon>
        <taxon>Hexanauplia</taxon>
        <taxon>Copepoda</taxon>
        <taxon>Harpacticoida</taxon>
        <taxon>Harpacticidae</taxon>
        <taxon>Tigriopus</taxon>
    </lineage>
</organism>
<dbReference type="AlphaFoldDB" id="A0A553PJM0"/>
<dbReference type="PROSITE" id="PS50054">
    <property type="entry name" value="TYR_PHOSPHATASE_DUAL"/>
    <property type="match status" value="1"/>
</dbReference>
<dbReference type="OrthoDB" id="2017893at2759"/>
<reference evidence="5 6" key="1">
    <citation type="journal article" date="2018" name="Nat. Ecol. Evol.">
        <title>Genomic signatures of mitonuclear coevolution across populations of Tigriopus californicus.</title>
        <authorList>
            <person name="Barreto F.S."/>
            <person name="Watson E.T."/>
            <person name="Lima T.G."/>
            <person name="Willett C.S."/>
            <person name="Edmands S."/>
            <person name="Li W."/>
            <person name="Burton R.S."/>
        </authorList>
    </citation>
    <scope>NUCLEOTIDE SEQUENCE [LARGE SCALE GENOMIC DNA]</scope>
    <source>
        <strain evidence="5 6">San Diego</strain>
    </source>
</reference>
<dbReference type="GO" id="GO:0005737">
    <property type="term" value="C:cytoplasm"/>
    <property type="evidence" value="ECO:0007669"/>
    <property type="project" value="TreeGrafter"/>
</dbReference>
<feature type="domain" description="Tyrosine specific protein phosphatases" evidence="4">
    <location>
        <begin position="215"/>
        <end position="274"/>
    </location>
</feature>
<dbReference type="InterPro" id="IPR020405">
    <property type="entry name" value="Atypical_DUSP_subfamA"/>
</dbReference>
<dbReference type="InterPro" id="IPR020422">
    <property type="entry name" value="TYR_PHOSPHATASE_DUAL_dom"/>
</dbReference>
<dbReference type="PROSITE" id="PS50056">
    <property type="entry name" value="TYR_PHOSPHATASE_2"/>
    <property type="match status" value="1"/>
</dbReference>
<sequence>MYYSNVPSYPSALTGRFDSPSVPRMYNFGSDYSTAPSKRFSDAFNSTKYNFYDSSYKFPSRTRASSVGPPSLRYRDVINPIRAKINTAFSDEKPFESKVYYTRAPSLVKETTRDDLIDSILHTRTSENRRMPGFFTATNWEERNYANVDCDKVHPGIYLANAETVKNIDYLKSIGATHVLNTAEGHVKVNPGMYPLHNINYYGFHVDDHPNANISRFFTRTNNFIEEALNRNGIVVVNCVMGWSRSATVVAAYLVAKKGMTANQAVEQIRRSRPIRPNPGFLNQLSDFDNIFKKRLVW</sequence>
<comment type="similarity">
    <text evidence="1">Belongs to the protein-tyrosine phosphatase family. Non-receptor class dual specificity subfamily.</text>
</comment>
<evidence type="ECO:0000313" key="5">
    <source>
        <dbReference type="EMBL" id="TRY77887.1"/>
    </source>
</evidence>
<keyword evidence="6" id="KW-1185">Reference proteome</keyword>
<dbReference type="GO" id="GO:0033549">
    <property type="term" value="F:MAP kinase phosphatase activity"/>
    <property type="evidence" value="ECO:0007669"/>
    <property type="project" value="TreeGrafter"/>
</dbReference>
<dbReference type="STRING" id="6832.A0A553PJM0"/>
<dbReference type="GO" id="GO:0043409">
    <property type="term" value="P:negative regulation of MAPK cascade"/>
    <property type="evidence" value="ECO:0007669"/>
    <property type="project" value="TreeGrafter"/>
</dbReference>
<dbReference type="PRINTS" id="PR01908">
    <property type="entry name" value="ADSPHPHTASE"/>
</dbReference>